<reference evidence="1 2" key="1">
    <citation type="journal article" date="2011" name="J. Bacteriol.">
        <title>Genome sequence of 'Pedosphaera parvula' Ellin514, an aerobic Verrucomicrobial isolate from pasture soil.</title>
        <authorList>
            <person name="Kant R."/>
            <person name="van Passel M.W."/>
            <person name="Sangwan P."/>
            <person name="Palva A."/>
            <person name="Lucas S."/>
            <person name="Copeland A."/>
            <person name="Lapidus A."/>
            <person name="Glavina Del Rio T."/>
            <person name="Dalin E."/>
            <person name="Tice H."/>
            <person name="Bruce D."/>
            <person name="Goodwin L."/>
            <person name="Pitluck S."/>
            <person name="Chertkov O."/>
            <person name="Larimer F.W."/>
            <person name="Land M.L."/>
            <person name="Hauser L."/>
            <person name="Brettin T.S."/>
            <person name="Detter J.C."/>
            <person name="Han S."/>
            <person name="de Vos W.M."/>
            <person name="Janssen P.H."/>
            <person name="Smidt H."/>
        </authorList>
    </citation>
    <scope>NUCLEOTIDE SEQUENCE [LARGE SCALE GENOMIC DNA]</scope>
    <source>
        <strain evidence="1 2">Ellin514</strain>
    </source>
</reference>
<dbReference type="EMBL" id="ABOX02000011">
    <property type="protein sequence ID" value="EEF61264.1"/>
    <property type="molecule type" value="Genomic_DNA"/>
</dbReference>
<protein>
    <recommendedName>
        <fullName evidence="3">PepSY domain-containing protein</fullName>
    </recommendedName>
</protein>
<dbReference type="AlphaFoldDB" id="B9XGA2"/>
<evidence type="ECO:0000313" key="2">
    <source>
        <dbReference type="Proteomes" id="UP000003688"/>
    </source>
</evidence>
<proteinExistence type="predicted"/>
<name>B9XGA2_PEDPL</name>
<organism evidence="1 2">
    <name type="scientific">Pedosphaera parvula (strain Ellin514)</name>
    <dbReference type="NCBI Taxonomy" id="320771"/>
    <lineage>
        <taxon>Bacteria</taxon>
        <taxon>Pseudomonadati</taxon>
        <taxon>Verrucomicrobiota</taxon>
        <taxon>Pedosphaerae</taxon>
        <taxon>Pedosphaerales</taxon>
        <taxon>Pedosphaeraceae</taxon>
        <taxon>Pedosphaera</taxon>
    </lineage>
</organism>
<evidence type="ECO:0000313" key="1">
    <source>
        <dbReference type="EMBL" id="EEF61264.1"/>
    </source>
</evidence>
<gene>
    <name evidence="1" type="ORF">Cflav_PD3981</name>
</gene>
<evidence type="ECO:0008006" key="3">
    <source>
        <dbReference type="Google" id="ProtNLM"/>
    </source>
</evidence>
<dbReference type="STRING" id="320771.Cflav_PD3981"/>
<comment type="caution">
    <text evidence="1">The sequence shown here is derived from an EMBL/GenBank/DDBJ whole genome shotgun (WGS) entry which is preliminary data.</text>
</comment>
<dbReference type="Proteomes" id="UP000003688">
    <property type="component" value="Unassembled WGS sequence"/>
</dbReference>
<sequence>MMLPNLQALSQNFSTVYEVVIRRHFAYYDFMITSKTYLHQKLLTCVVILLGLSQIARAADLTAFDLIKEGNRYIGEESKDKVVQIRSEKSVGSLTPNIWYIVYYDPDATFKATQVKFGAGKKLELKHPMRMLEPVTGEDKKLDRKKMNVDSDKALKTATSEPLLANLKLTASQMWLQRGEEGPVWKVRLWATKLRNPERDADVGDVYVSADDGKVVRSDLHINKVD</sequence>
<keyword evidence="2" id="KW-1185">Reference proteome</keyword>
<accession>B9XGA2</accession>